<evidence type="ECO:0000256" key="1">
    <source>
        <dbReference type="ARBA" id="ARBA00004138"/>
    </source>
</evidence>
<dbReference type="GO" id="GO:0005975">
    <property type="term" value="P:carbohydrate metabolic process"/>
    <property type="evidence" value="ECO:0007669"/>
    <property type="project" value="UniProtKB-ARBA"/>
</dbReference>
<dbReference type="SUPFAM" id="SSF49899">
    <property type="entry name" value="Concanavalin A-like lectins/glucanases"/>
    <property type="match status" value="1"/>
</dbReference>
<gene>
    <name evidence="11" type="ORF">HYN49_15020</name>
</gene>
<dbReference type="InterPro" id="IPR006558">
    <property type="entry name" value="LamG-like"/>
</dbReference>
<dbReference type="InterPro" id="IPR026444">
    <property type="entry name" value="Secre_tail"/>
</dbReference>
<dbReference type="Gene3D" id="2.60.120.200">
    <property type="match status" value="1"/>
</dbReference>
<evidence type="ECO:0000259" key="10">
    <source>
        <dbReference type="PROSITE" id="PS50060"/>
    </source>
</evidence>
<evidence type="ECO:0000256" key="4">
    <source>
        <dbReference type="ARBA" id="ARBA00022729"/>
    </source>
</evidence>
<dbReference type="NCBIfam" id="NF012200">
    <property type="entry name" value="choice_anch_D"/>
    <property type="match status" value="5"/>
</dbReference>
<keyword evidence="7" id="KW-0966">Cell projection</keyword>
<feature type="domain" description="MAM" evidence="10">
    <location>
        <begin position="1066"/>
        <end position="1111"/>
    </location>
</feature>
<evidence type="ECO:0000256" key="6">
    <source>
        <dbReference type="ARBA" id="ARBA00023157"/>
    </source>
</evidence>
<protein>
    <recommendedName>
        <fullName evidence="10">MAM domain-containing protein</fullName>
    </recommendedName>
</protein>
<dbReference type="Proteomes" id="UP000244937">
    <property type="component" value="Chromosome"/>
</dbReference>
<dbReference type="EMBL" id="CP029187">
    <property type="protein sequence ID" value="AWI27108.1"/>
    <property type="molecule type" value="Genomic_DNA"/>
</dbReference>
<dbReference type="PROSITE" id="PS50060">
    <property type="entry name" value="MAM_2"/>
    <property type="match status" value="1"/>
</dbReference>
<feature type="chain" id="PRO_5015658001" description="MAM domain-containing protein" evidence="9">
    <location>
        <begin position="26"/>
        <end position="2187"/>
    </location>
</feature>
<dbReference type="KEGG" id="fpal:HYN49_15020"/>
<dbReference type="InterPro" id="IPR049304">
    <property type="entry name" value="Gly_rich_dom"/>
</dbReference>
<keyword evidence="5" id="KW-0969">Cilium</keyword>
<dbReference type="InterPro" id="IPR052614">
    <property type="entry name" value="CFAP65"/>
</dbReference>
<dbReference type="Pfam" id="PF21722">
    <property type="entry name" value="Gly_rich_2"/>
    <property type="match status" value="1"/>
</dbReference>
<evidence type="ECO:0000256" key="7">
    <source>
        <dbReference type="ARBA" id="ARBA00023273"/>
    </source>
</evidence>
<name>A0A2S1SL23_9FLAO</name>
<organism evidence="11 12">
    <name type="scientific">Flavobacterium pallidum</name>
    <dbReference type="NCBI Taxonomy" id="2172098"/>
    <lineage>
        <taxon>Bacteria</taxon>
        <taxon>Pseudomonadati</taxon>
        <taxon>Bacteroidota</taxon>
        <taxon>Flavobacteriia</taxon>
        <taxon>Flavobacteriales</taxon>
        <taxon>Flavobacteriaceae</taxon>
        <taxon>Flavobacterium</taxon>
    </lineage>
</organism>
<dbReference type="PANTHER" id="PTHR46127:SF1">
    <property type="entry name" value="CILIA- AND FLAGELLA-ASSOCIATED PROTEIN 65"/>
    <property type="match status" value="1"/>
</dbReference>
<feature type="region of interest" description="Disordered" evidence="8">
    <location>
        <begin position="181"/>
        <end position="229"/>
    </location>
</feature>
<keyword evidence="6" id="KW-1015">Disulfide bond</keyword>
<dbReference type="InterPro" id="IPR013320">
    <property type="entry name" value="ConA-like_dom_sf"/>
</dbReference>
<keyword evidence="3" id="KW-0963">Cytoplasm</keyword>
<dbReference type="GO" id="GO:0004553">
    <property type="term" value="F:hydrolase activity, hydrolyzing O-glycosyl compounds"/>
    <property type="evidence" value="ECO:0007669"/>
    <property type="project" value="UniProtKB-ARBA"/>
</dbReference>
<evidence type="ECO:0000256" key="2">
    <source>
        <dbReference type="ARBA" id="ARBA00004496"/>
    </source>
</evidence>
<dbReference type="Pfam" id="PF13385">
    <property type="entry name" value="Laminin_G_3"/>
    <property type="match status" value="1"/>
</dbReference>
<evidence type="ECO:0000256" key="3">
    <source>
        <dbReference type="ARBA" id="ARBA00022490"/>
    </source>
</evidence>
<accession>A0A2S1SL23</accession>
<reference evidence="11 12" key="1">
    <citation type="submission" date="2018-05" db="EMBL/GenBank/DDBJ databases">
        <title>Genome sequencing of Flavobacterium sp. HYN0049.</title>
        <authorList>
            <person name="Yi H."/>
            <person name="Baek C."/>
        </authorList>
    </citation>
    <scope>NUCLEOTIDE SEQUENCE [LARGE SCALE GENOMIC DNA]</scope>
    <source>
        <strain evidence="11 12">HYN0049</strain>
    </source>
</reference>
<dbReference type="OrthoDB" id="2582440at2"/>
<evidence type="ECO:0000256" key="5">
    <source>
        <dbReference type="ARBA" id="ARBA00023069"/>
    </source>
</evidence>
<dbReference type="InterPro" id="IPR000998">
    <property type="entry name" value="MAM_dom"/>
</dbReference>
<dbReference type="NCBIfam" id="TIGR04183">
    <property type="entry name" value="Por_Secre_tail"/>
    <property type="match status" value="1"/>
</dbReference>
<evidence type="ECO:0000313" key="11">
    <source>
        <dbReference type="EMBL" id="AWI27108.1"/>
    </source>
</evidence>
<evidence type="ECO:0000256" key="9">
    <source>
        <dbReference type="SAM" id="SignalP"/>
    </source>
</evidence>
<feature type="compositionally biased region" description="Low complexity" evidence="8">
    <location>
        <begin position="198"/>
        <end position="209"/>
    </location>
</feature>
<keyword evidence="4 9" id="KW-0732">Signal</keyword>
<evidence type="ECO:0000313" key="12">
    <source>
        <dbReference type="Proteomes" id="UP000244937"/>
    </source>
</evidence>
<dbReference type="Pfam" id="PF22544">
    <property type="entry name" value="HYDIN_VesB_CFA65-like_Ig"/>
    <property type="match status" value="2"/>
</dbReference>
<dbReference type="RefSeq" id="WP_108904877.1">
    <property type="nucleotide sequence ID" value="NZ_CP029187.1"/>
</dbReference>
<dbReference type="InterPro" id="IPR053879">
    <property type="entry name" value="HYDIN_VesB_CFA65-like_Ig"/>
</dbReference>
<dbReference type="SMART" id="SM00560">
    <property type="entry name" value="LamGL"/>
    <property type="match status" value="1"/>
</dbReference>
<evidence type="ECO:0000256" key="8">
    <source>
        <dbReference type="SAM" id="MobiDB-lite"/>
    </source>
</evidence>
<dbReference type="GO" id="GO:0005737">
    <property type="term" value="C:cytoplasm"/>
    <property type="evidence" value="ECO:0007669"/>
    <property type="project" value="UniProtKB-SubCell"/>
</dbReference>
<proteinExistence type="predicted"/>
<dbReference type="Gene3D" id="2.60.40.10">
    <property type="entry name" value="Immunoglobulins"/>
    <property type="match status" value="5"/>
</dbReference>
<feature type="signal peptide" evidence="9">
    <location>
        <begin position="1"/>
        <end position="25"/>
    </location>
</feature>
<dbReference type="PANTHER" id="PTHR46127">
    <property type="entry name" value="CILIA- AND FLAGELLA-ASSOCIATED PROTEIN 65"/>
    <property type="match status" value="1"/>
</dbReference>
<sequence>MKKSYNLKQLFLLICVFWFAQNSFAQSTVTYSYTTSGAVQTFTVPSGVTSITIEAWGGGGRGGSRVTSTGPCGGGGSGGYSKHTMTVTPGTNYNVVVGGGSTTTASGQNTTFNTTTVVANGGGSVADNSNGSGAGAAAGTGNVFNRAGAAGASVSGGLTNGGGGAASGSANGVAVAGTTNSATGATAPTDGGNGGSGRSSSTGVGNPGTVPGGGGGGAYRTTSGSSAGGSGANGKVIITYGIAEIGVFSVYGTNVADNDATPSASEGTLFGSVNTGSYLTSDFIIVNTGNVALTLSTPTYTGDFSTFGTAPTTVAAGSTATLTVKFQPTGTGTRNGTISFNTNDADEAVYNFSLSGTGTAPTIAVTGGGPTPASIPNNDNSPTVAKGSDFGTQVTAGYVTKTFTITNSGSGALTITGVTLTGSHASDFSIITAPATTVAPGGTTTFSVRFDPSSGGIRKATVNIANDAGLFKFDITGTNNTSTAADIRVESSAGTDIPMYAAASSTYNTDFGSVNTLDTPVTKTFTIRNESATLLPLPQSLTGISVAVSGTGFTVSASTIVAGTILPSGSATFTIQFNPNVTGVVNGTVTVTNADSNEGSYIFYVTGTGTNPEIAMTGGYPATNLAYNDITPTTAEGTDFGAQFNNGGYITRDFTVTNSGNGPLKFSAVTVANTSASQAGNTDYTISGITAGTIVAAGESLNFTITYTPAATSAGTRTATITLTNNDTDESNFQIRVTGTIGANTREINVKGGSPLTDINMYDAATTAQGTDFGGMYVTSGSISKSFTIYNTGNAVLSITSTTITGTNAADFTITTTPSSSVAATTGTTTLTINFNPSSAGTRSAIVTINNNDPNEAAYVFFIQGTGNTYADSDGDNVTDDADVDDDNDGILDTIEQAACSTLSTSQTSSKVFLNETFGTGTTATDIDDNDPNASIGPDYEYNFNLYDGQYVVHNTAQITSWADGLWYKGPDHTSGDTNGKMALINAEYTAGQMYSNIISGVTPNVEVTFSFYAINLDRTDAADIDNRIRPNIRIEIRKIADNSLITSLSTGNIAPSPSGIATESDWINYSLTFTTSETDFRVTFINNALGGLGNDIAFDDITVSQRYCDMDHDDEADTFDLDDDNDGIPDAVEAGFKAYTNNKSKIDNTDNTKWVDANKNGLNDNIDPDFISNYYTAYIPDTDGDGIYDFMDYDSDNDTKFDIDEAQADTFYLSNTGGSYNGDGDIDGDGKGDNADTDLDGILDLNDDSTAYGTTAKAFPTDTDGDGTPDYLDLTSNGSTKDIAGTLYASLDANNDGKVDGTADVDKDGIMDLFDSYNVPSSGSVISVGSPRNIINKNLLIDFDGRNDYAEGANLLTGLSKATIMGWVKLDTNYPSTSTIVLGQDNFYITISGSATKRVTAIAGSYSATWTTSLDVSRWYHVAAVYDSSTGLKLFVNGSLKNTVSVSGSLGATSTKFTIAKKSSASSNYFRGYIDEVRVFNTSLTDDQLQKMVYQKIDQNGTAIRGAVIPKDIESSTWANLKAYYRMDDYKGNVTDDYTLAGTDNGTSSAYCKIYNVKYIKTENTPLPFKTKQAGILDSTALTDTSNFIYGPDVTANDYSVIQVQHDVTLGNNLTGVGLIVDSGKKITVNNNNKIENSWYLDLQGTIDLVDKSQLVQSTNSTLATTTTGKIERDQQGTKIRFNYNYWCSPVSTISSSTVNNGYTVDGVMKDGSSGSPVNIAWIDDQDAPGTSAPITLSRSWIYKYQNLTNAYASWSFVGESGSLSAGQGYTLKGSSTSSTTQNYVFVGKPNNGTITSPISASNLNLSGNPYPSALSAMEFIKDNLPASSPSANPGTSGALTGALYFWEHSSTNNSHVYASYIGGYGVYSLVGGVAPASAASGTSGQVGTSNVAPGDYIPVGQGFFVQGSTTGGNITFKNSQRAFVKENASNSTALMRNANATQSVQEANDNTPLASDLENFTKIRIGFNNNVNSHRQVLIGFMNQNATDAFDLGYDALNFDTNPSDMYFKTPDSNLLVQGVGSFSESSIYPLGVTADTASPVSFTLDGVENLDENQEIYIYDALDQSYHNIREGIFETTLDEGTFEQRFSLRFFNPLGVTNPVAEDQISVFFTSKDQMLTIKNTLTSTTVESAMLFNVLGQQIAIWDVKNENQENIQIPVKNISSGTYIVKVKTTTGSVSKKIIIR</sequence>
<dbReference type="Pfam" id="PF18962">
    <property type="entry name" value="Por_Secre_tail"/>
    <property type="match status" value="1"/>
</dbReference>
<dbReference type="InterPro" id="IPR013783">
    <property type="entry name" value="Ig-like_fold"/>
</dbReference>
<keyword evidence="12" id="KW-1185">Reference proteome</keyword>
<comment type="subcellular location">
    <subcellularLocation>
        <location evidence="1">Cell projection</location>
        <location evidence="1">Cilium</location>
    </subcellularLocation>
    <subcellularLocation>
        <location evidence="2">Cytoplasm</location>
    </subcellularLocation>
</comment>
<dbReference type="GO" id="GO:0016020">
    <property type="term" value="C:membrane"/>
    <property type="evidence" value="ECO:0007669"/>
    <property type="project" value="InterPro"/>
</dbReference>